<evidence type="ECO:0008006" key="5">
    <source>
        <dbReference type="Google" id="ProtNLM"/>
    </source>
</evidence>
<dbReference type="EMBL" id="WTFF01000148">
    <property type="protein sequence ID" value="MBW5484198.1"/>
    <property type="molecule type" value="Genomic_DNA"/>
</dbReference>
<keyword evidence="2" id="KW-0812">Transmembrane</keyword>
<proteinExistence type="predicted"/>
<accession>A0ABS6Z8V7</accession>
<gene>
    <name evidence="3" type="ORF">GPJ59_20520</name>
</gene>
<feature type="transmembrane region" description="Helical" evidence="2">
    <location>
        <begin position="256"/>
        <end position="275"/>
    </location>
</feature>
<feature type="transmembrane region" description="Helical" evidence="2">
    <location>
        <begin position="181"/>
        <end position="200"/>
    </location>
</feature>
<sequence>MARRGEYGRRPDGWQPEGWQLEGQQPNGRQPDGWQQAGANGAGPYGPDAIRRPDGVRRPDAVRRPGPAAAGRNGTERHGCATALMAPFVLAARTQRPARPDRLADPAIAGAQVARTGIGLAATVWLFYAFTLREDAEDVFNDKLAEVLISAGVLLIVGPLAVAAFVVSARPPLRARYRQRLRGPVTAFGCLFGAAVLQWIALRSDVRDQLFAWAGDIGFVLGLVLGLASFFLLPFVLTSSVLCVHHAFRTADVHEVLPPLLSPVVVVVMSVLQAVDGPPVNAPQSVWFAFLAGAPLTVTALSVWELRRLRNLHGITLRAALGR</sequence>
<keyword evidence="2" id="KW-0472">Membrane</keyword>
<feature type="transmembrane region" description="Helical" evidence="2">
    <location>
        <begin position="103"/>
        <end position="128"/>
    </location>
</feature>
<feature type="transmembrane region" description="Helical" evidence="2">
    <location>
        <begin position="287"/>
        <end position="304"/>
    </location>
</feature>
<reference evidence="3 4" key="1">
    <citation type="submission" date="2019-12" db="EMBL/GenBank/DDBJ databases">
        <title>Genome sequence of Streptomyces bambusae.</title>
        <authorList>
            <person name="Bansal K."/>
            <person name="Choksket S."/>
            <person name="Korpole S."/>
            <person name="Patil P.B."/>
        </authorList>
    </citation>
    <scope>NUCLEOTIDE SEQUENCE [LARGE SCALE GENOMIC DNA]</scope>
    <source>
        <strain evidence="3 4">SK60</strain>
    </source>
</reference>
<evidence type="ECO:0000256" key="2">
    <source>
        <dbReference type="SAM" id="Phobius"/>
    </source>
</evidence>
<feature type="transmembrane region" description="Helical" evidence="2">
    <location>
        <begin position="220"/>
        <end position="244"/>
    </location>
</feature>
<feature type="compositionally biased region" description="Basic and acidic residues" evidence="1">
    <location>
        <begin position="1"/>
        <end position="12"/>
    </location>
</feature>
<feature type="transmembrane region" description="Helical" evidence="2">
    <location>
        <begin position="148"/>
        <end position="169"/>
    </location>
</feature>
<evidence type="ECO:0000313" key="4">
    <source>
        <dbReference type="Proteomes" id="UP000812013"/>
    </source>
</evidence>
<feature type="compositionally biased region" description="Basic and acidic residues" evidence="1">
    <location>
        <begin position="49"/>
        <end position="63"/>
    </location>
</feature>
<organism evidence="3 4">
    <name type="scientific">Streptomyces bambusae</name>
    <dbReference type="NCBI Taxonomy" id="1550616"/>
    <lineage>
        <taxon>Bacteria</taxon>
        <taxon>Bacillati</taxon>
        <taxon>Actinomycetota</taxon>
        <taxon>Actinomycetes</taxon>
        <taxon>Kitasatosporales</taxon>
        <taxon>Streptomycetaceae</taxon>
        <taxon>Streptomyces</taxon>
    </lineage>
</organism>
<protein>
    <recommendedName>
        <fullName evidence="5">Integral membrane protein</fullName>
    </recommendedName>
</protein>
<dbReference type="RefSeq" id="WP_219668679.1">
    <property type="nucleotide sequence ID" value="NZ_WTFF01000148.1"/>
</dbReference>
<keyword evidence="2" id="KW-1133">Transmembrane helix</keyword>
<evidence type="ECO:0000313" key="3">
    <source>
        <dbReference type="EMBL" id="MBW5484198.1"/>
    </source>
</evidence>
<keyword evidence="4" id="KW-1185">Reference proteome</keyword>
<feature type="region of interest" description="Disordered" evidence="1">
    <location>
        <begin position="1"/>
        <end position="77"/>
    </location>
</feature>
<name>A0ABS6Z8V7_9ACTN</name>
<evidence type="ECO:0000256" key="1">
    <source>
        <dbReference type="SAM" id="MobiDB-lite"/>
    </source>
</evidence>
<comment type="caution">
    <text evidence="3">The sequence shown here is derived from an EMBL/GenBank/DDBJ whole genome shotgun (WGS) entry which is preliminary data.</text>
</comment>
<dbReference type="Proteomes" id="UP000812013">
    <property type="component" value="Unassembled WGS sequence"/>
</dbReference>